<proteinExistence type="inferred from homology"/>
<keyword evidence="3" id="KW-0281">Fimbrium</keyword>
<evidence type="ECO:0000313" key="5">
    <source>
        <dbReference type="EMBL" id="MBC8519678.1"/>
    </source>
</evidence>
<dbReference type="AlphaFoldDB" id="A0A8J6TSJ3"/>
<keyword evidence="4" id="KW-0472">Membrane</keyword>
<dbReference type="GO" id="GO:0044096">
    <property type="term" value="C:type IV pilus"/>
    <property type="evidence" value="ECO:0007669"/>
    <property type="project" value="TreeGrafter"/>
</dbReference>
<dbReference type="GO" id="GO:0043107">
    <property type="term" value="P:type IV pilus-dependent motility"/>
    <property type="evidence" value="ECO:0007669"/>
    <property type="project" value="TreeGrafter"/>
</dbReference>
<reference evidence="5 6" key="1">
    <citation type="submission" date="2020-08" db="EMBL/GenBank/DDBJ databases">
        <title>Bridging the membrane lipid divide: bacteria of the FCB group superphylum have the potential to synthesize archaeal ether lipids.</title>
        <authorList>
            <person name="Villanueva L."/>
            <person name="Von Meijenfeldt F.A.B."/>
            <person name="Westbye A.B."/>
            <person name="Yadav S."/>
            <person name="Hopmans E.C."/>
            <person name="Dutilh B.E."/>
            <person name="Sinninghe Damste J.S."/>
        </authorList>
    </citation>
    <scope>NUCLEOTIDE SEQUENCE [LARGE SCALE GENOMIC DNA]</scope>
    <source>
        <strain evidence="5">NIOZ-UU100</strain>
    </source>
</reference>
<sequence>MSERSEQSGFTLIELIIAIAIIAILAAIAIPSYTQYTTKARYSEVVLAAQPVKMGVEQCYQVRGALADCDAGSYGVPANVSGISGAVNTIGTINGVITVTPDAANGILATDTYVLTPTAASPMTWVASGGGVTNGYTQ</sequence>
<evidence type="ECO:0000256" key="1">
    <source>
        <dbReference type="ARBA" id="ARBA00005233"/>
    </source>
</evidence>
<dbReference type="NCBIfam" id="TIGR02532">
    <property type="entry name" value="IV_pilin_GFxxxE"/>
    <property type="match status" value="1"/>
</dbReference>
<evidence type="ECO:0000256" key="2">
    <source>
        <dbReference type="ARBA" id="ARBA00022481"/>
    </source>
</evidence>
<dbReference type="EMBL" id="JACNFK010000025">
    <property type="protein sequence ID" value="MBC8519678.1"/>
    <property type="molecule type" value="Genomic_DNA"/>
</dbReference>
<feature type="transmembrane region" description="Helical" evidence="4">
    <location>
        <begin position="12"/>
        <end position="33"/>
    </location>
</feature>
<dbReference type="SUPFAM" id="SSF54523">
    <property type="entry name" value="Pili subunits"/>
    <property type="match status" value="1"/>
</dbReference>
<dbReference type="InterPro" id="IPR001082">
    <property type="entry name" value="Pilin"/>
</dbReference>
<dbReference type="PROSITE" id="PS00409">
    <property type="entry name" value="PROKAR_NTER_METHYL"/>
    <property type="match status" value="1"/>
</dbReference>
<dbReference type="Pfam" id="PF07963">
    <property type="entry name" value="N_methyl"/>
    <property type="match status" value="1"/>
</dbReference>
<dbReference type="Gene3D" id="3.30.700.10">
    <property type="entry name" value="Glycoprotein, Type 4 Pilin"/>
    <property type="match status" value="1"/>
</dbReference>
<dbReference type="PANTHER" id="PTHR30093">
    <property type="entry name" value="GENERAL SECRETION PATHWAY PROTEIN G"/>
    <property type="match status" value="1"/>
</dbReference>
<comment type="caution">
    <text evidence="5">The sequence shown here is derived from an EMBL/GenBank/DDBJ whole genome shotgun (WGS) entry which is preliminary data.</text>
</comment>
<gene>
    <name evidence="5" type="ORF">H8D24_04630</name>
</gene>
<keyword evidence="4" id="KW-0812">Transmembrane</keyword>
<protein>
    <submittedName>
        <fullName evidence="5">Prepilin-type N-terminal cleavage/methylation domain-containing protein</fullName>
    </submittedName>
</protein>
<comment type="similarity">
    <text evidence="1 3">Belongs to the N-Me-Phe pilin family.</text>
</comment>
<dbReference type="Pfam" id="PF00114">
    <property type="entry name" value="Pilin"/>
    <property type="match status" value="1"/>
</dbReference>
<dbReference type="Proteomes" id="UP000654401">
    <property type="component" value="Unassembled WGS sequence"/>
</dbReference>
<evidence type="ECO:0000256" key="4">
    <source>
        <dbReference type="SAM" id="Phobius"/>
    </source>
</evidence>
<dbReference type="InterPro" id="IPR045584">
    <property type="entry name" value="Pilin-like"/>
</dbReference>
<keyword evidence="4" id="KW-1133">Transmembrane helix</keyword>
<name>A0A8J6TSJ3_9GAMM</name>
<dbReference type="GO" id="GO:0007155">
    <property type="term" value="P:cell adhesion"/>
    <property type="evidence" value="ECO:0007669"/>
    <property type="project" value="InterPro"/>
</dbReference>
<evidence type="ECO:0000313" key="6">
    <source>
        <dbReference type="Proteomes" id="UP000654401"/>
    </source>
</evidence>
<accession>A0A8J6TSJ3</accession>
<organism evidence="5 6">
    <name type="scientific">Candidatus Thiopontia autotrophica</name>
    <dbReference type="NCBI Taxonomy" id="2841688"/>
    <lineage>
        <taxon>Bacteria</taxon>
        <taxon>Pseudomonadati</taxon>
        <taxon>Pseudomonadota</taxon>
        <taxon>Gammaproteobacteria</taxon>
        <taxon>Candidatus Thiopontia</taxon>
    </lineage>
</organism>
<keyword evidence="2" id="KW-0488">Methylation</keyword>
<dbReference type="InterPro" id="IPR012902">
    <property type="entry name" value="N_methyl_site"/>
</dbReference>
<dbReference type="PANTHER" id="PTHR30093:SF34">
    <property type="entry name" value="PREPILIN PEPTIDASE-DEPENDENT PROTEIN D"/>
    <property type="match status" value="1"/>
</dbReference>
<evidence type="ECO:0000256" key="3">
    <source>
        <dbReference type="RuleBase" id="RU000389"/>
    </source>
</evidence>